<evidence type="ECO:0000313" key="18">
    <source>
        <dbReference type="EMBL" id="OHA09290.1"/>
    </source>
</evidence>
<dbReference type="GO" id="GO:0051301">
    <property type="term" value="P:cell division"/>
    <property type="evidence" value="ECO:0007669"/>
    <property type="project" value="UniProtKB-KW"/>
</dbReference>
<keyword evidence="10 14" id="KW-0573">Peptidoglycan synthesis</keyword>
<dbReference type="SUPFAM" id="SSF51984">
    <property type="entry name" value="MurCD N-terminal domain"/>
    <property type="match status" value="1"/>
</dbReference>
<evidence type="ECO:0000256" key="11">
    <source>
        <dbReference type="ARBA" id="ARBA00023306"/>
    </source>
</evidence>
<sequence length="449" mass="50582">MRERHIHFIGIGGIGMSALARLYRARGIRASGSDAKRSELTDALRREGVRVAIGPHRRVNIPLRATEVIRTNAIRDNNREVREARKRGLVVRSYAEALGDAAREFRSIAIAGAHGKSTTTALVALVLIRGGLNPTVVVGTKLREFGDSNFRPGRSAKSARGGLRYFVYEADEYRASFLNYSPDIAVVTNIDREHLDYYKNIRRIEAAFLHFLFRLRRNGTAILNRDDARLRAIAKRLAKKRPDCRIVWFSLRDPAAERVCRVLKIPGKHNLANAFAAYRVGATLHIPRSAVLAALGIYRGAWRRFDYQGTRSGAKIFADYAHHPTEIKATLQGARERFPKRRIVAVFQPHRYERLKDLFKEFAAAFNGADLVLLLDVYEVAGREEKRKSPNISSAALAQAIARRGREAYYLGTTVTRANLKPHLRSGDVLLLMGAGSIWEMTKRFMARQ</sequence>
<dbReference type="UniPathway" id="UPA00219"/>
<accession>A0A1G2LCF9</accession>
<evidence type="ECO:0000256" key="12">
    <source>
        <dbReference type="ARBA" id="ARBA00023316"/>
    </source>
</evidence>
<evidence type="ECO:0000313" key="19">
    <source>
        <dbReference type="Proteomes" id="UP000176705"/>
    </source>
</evidence>
<evidence type="ECO:0000256" key="6">
    <source>
        <dbReference type="ARBA" id="ARBA00022618"/>
    </source>
</evidence>
<proteinExistence type="inferred from homology"/>
<dbReference type="AlphaFoldDB" id="A0A1G2LCF9"/>
<dbReference type="SUPFAM" id="SSF53623">
    <property type="entry name" value="MurD-like peptide ligases, catalytic domain"/>
    <property type="match status" value="1"/>
</dbReference>
<feature type="domain" description="Mur ligase C-terminal" evidence="16">
    <location>
        <begin position="303"/>
        <end position="436"/>
    </location>
</feature>
<gene>
    <name evidence="14" type="primary">murC</name>
    <name evidence="18" type="ORF">A3B37_03940</name>
</gene>
<dbReference type="GO" id="GO:0009252">
    <property type="term" value="P:peptidoglycan biosynthetic process"/>
    <property type="evidence" value="ECO:0007669"/>
    <property type="project" value="UniProtKB-UniRule"/>
</dbReference>
<feature type="binding site" evidence="14">
    <location>
        <begin position="112"/>
        <end position="118"/>
    </location>
    <ligand>
        <name>ATP</name>
        <dbReference type="ChEBI" id="CHEBI:30616"/>
    </ligand>
</feature>
<keyword evidence="11 14" id="KW-0131">Cell cycle</keyword>
<dbReference type="Pfam" id="PF01225">
    <property type="entry name" value="Mur_ligase"/>
    <property type="match status" value="1"/>
</dbReference>
<evidence type="ECO:0000256" key="1">
    <source>
        <dbReference type="ARBA" id="ARBA00004496"/>
    </source>
</evidence>
<dbReference type="SUPFAM" id="SSF53244">
    <property type="entry name" value="MurD-like peptide ligases, peptide-binding domain"/>
    <property type="match status" value="1"/>
</dbReference>
<dbReference type="Gene3D" id="3.40.50.720">
    <property type="entry name" value="NAD(P)-binding Rossmann-like Domain"/>
    <property type="match status" value="1"/>
</dbReference>
<evidence type="ECO:0000256" key="7">
    <source>
        <dbReference type="ARBA" id="ARBA00022741"/>
    </source>
</evidence>
<evidence type="ECO:0000256" key="2">
    <source>
        <dbReference type="ARBA" id="ARBA00004752"/>
    </source>
</evidence>
<dbReference type="PANTHER" id="PTHR43445">
    <property type="entry name" value="UDP-N-ACETYLMURAMATE--L-ALANINE LIGASE-RELATED"/>
    <property type="match status" value="1"/>
</dbReference>
<keyword evidence="9 14" id="KW-0133">Cell shape</keyword>
<dbReference type="STRING" id="1802280.A3B37_03940"/>
<dbReference type="GO" id="GO:0005737">
    <property type="term" value="C:cytoplasm"/>
    <property type="evidence" value="ECO:0007669"/>
    <property type="project" value="UniProtKB-SubCell"/>
</dbReference>
<dbReference type="Pfam" id="PF02875">
    <property type="entry name" value="Mur_ligase_C"/>
    <property type="match status" value="1"/>
</dbReference>
<dbReference type="EC" id="6.3.2.8" evidence="3 14"/>
<dbReference type="GO" id="GO:0008360">
    <property type="term" value="P:regulation of cell shape"/>
    <property type="evidence" value="ECO:0007669"/>
    <property type="project" value="UniProtKB-KW"/>
</dbReference>
<dbReference type="InterPro" id="IPR000713">
    <property type="entry name" value="Mur_ligase_N"/>
</dbReference>
<keyword evidence="7 14" id="KW-0547">Nucleotide-binding</keyword>
<protein>
    <recommendedName>
        <fullName evidence="3 14">UDP-N-acetylmuramate--L-alanine ligase</fullName>
        <ecNumber evidence="3 14">6.3.2.8</ecNumber>
    </recommendedName>
    <alternativeName>
        <fullName evidence="14">UDP-N-acetylmuramoyl-L-alanine synthetase</fullName>
    </alternativeName>
</protein>
<evidence type="ECO:0000259" key="17">
    <source>
        <dbReference type="Pfam" id="PF08245"/>
    </source>
</evidence>
<evidence type="ECO:0000256" key="9">
    <source>
        <dbReference type="ARBA" id="ARBA00022960"/>
    </source>
</evidence>
<comment type="function">
    <text evidence="14">Cell wall formation.</text>
</comment>
<dbReference type="InterPro" id="IPR050061">
    <property type="entry name" value="MurCDEF_pg_biosynth"/>
</dbReference>
<evidence type="ECO:0000256" key="3">
    <source>
        <dbReference type="ARBA" id="ARBA00012211"/>
    </source>
</evidence>
<evidence type="ECO:0000259" key="15">
    <source>
        <dbReference type="Pfam" id="PF01225"/>
    </source>
</evidence>
<reference evidence="18 19" key="1">
    <citation type="journal article" date="2016" name="Nat. Commun.">
        <title>Thousands of microbial genomes shed light on interconnected biogeochemical processes in an aquifer system.</title>
        <authorList>
            <person name="Anantharaman K."/>
            <person name="Brown C.T."/>
            <person name="Hug L.A."/>
            <person name="Sharon I."/>
            <person name="Castelle C.J."/>
            <person name="Probst A.J."/>
            <person name="Thomas B.C."/>
            <person name="Singh A."/>
            <person name="Wilkins M.J."/>
            <person name="Karaoz U."/>
            <person name="Brodie E.L."/>
            <person name="Williams K.H."/>
            <person name="Hubbard S.S."/>
            <person name="Banfield J.F."/>
        </authorList>
    </citation>
    <scope>NUCLEOTIDE SEQUENCE [LARGE SCALE GENOMIC DNA]</scope>
</reference>
<dbReference type="GO" id="GO:0005524">
    <property type="term" value="F:ATP binding"/>
    <property type="evidence" value="ECO:0007669"/>
    <property type="project" value="UniProtKB-UniRule"/>
</dbReference>
<comment type="pathway">
    <text evidence="2 14">Cell wall biogenesis; peptidoglycan biosynthesis.</text>
</comment>
<dbReference type="GO" id="GO:0071555">
    <property type="term" value="P:cell wall organization"/>
    <property type="evidence" value="ECO:0007669"/>
    <property type="project" value="UniProtKB-KW"/>
</dbReference>
<comment type="caution">
    <text evidence="18">The sequence shown here is derived from an EMBL/GenBank/DDBJ whole genome shotgun (WGS) entry which is preliminary data.</text>
</comment>
<keyword evidence="6 14" id="KW-0132">Cell division</keyword>
<organism evidence="18 19">
    <name type="scientific">Candidatus Sungbacteria bacterium RIFCSPLOWO2_01_FULL_59_16</name>
    <dbReference type="NCBI Taxonomy" id="1802280"/>
    <lineage>
        <taxon>Bacteria</taxon>
        <taxon>Candidatus Sungiibacteriota</taxon>
    </lineage>
</organism>
<evidence type="ECO:0000256" key="14">
    <source>
        <dbReference type="HAMAP-Rule" id="MF_00046"/>
    </source>
</evidence>
<dbReference type="InterPro" id="IPR036565">
    <property type="entry name" value="Mur-like_cat_sf"/>
</dbReference>
<evidence type="ECO:0000256" key="13">
    <source>
        <dbReference type="ARBA" id="ARBA00047833"/>
    </source>
</evidence>
<keyword evidence="4 14" id="KW-0963">Cytoplasm</keyword>
<dbReference type="Gene3D" id="3.90.190.20">
    <property type="entry name" value="Mur ligase, C-terminal domain"/>
    <property type="match status" value="1"/>
</dbReference>
<evidence type="ECO:0000256" key="4">
    <source>
        <dbReference type="ARBA" id="ARBA00022490"/>
    </source>
</evidence>
<evidence type="ECO:0000256" key="8">
    <source>
        <dbReference type="ARBA" id="ARBA00022840"/>
    </source>
</evidence>
<comment type="similarity">
    <text evidence="14">Belongs to the MurCDEF family.</text>
</comment>
<feature type="domain" description="Mur ligase central" evidence="17">
    <location>
        <begin position="110"/>
        <end position="276"/>
    </location>
</feature>
<comment type="subcellular location">
    <subcellularLocation>
        <location evidence="1 14">Cytoplasm</location>
    </subcellularLocation>
</comment>
<dbReference type="PANTHER" id="PTHR43445:SF3">
    <property type="entry name" value="UDP-N-ACETYLMURAMATE--L-ALANINE LIGASE"/>
    <property type="match status" value="1"/>
</dbReference>
<keyword evidence="5 14" id="KW-0436">Ligase</keyword>
<comment type="catalytic activity">
    <reaction evidence="13 14">
        <text>UDP-N-acetyl-alpha-D-muramate + L-alanine + ATP = UDP-N-acetyl-alpha-D-muramoyl-L-alanine + ADP + phosphate + H(+)</text>
        <dbReference type="Rhea" id="RHEA:23372"/>
        <dbReference type="ChEBI" id="CHEBI:15378"/>
        <dbReference type="ChEBI" id="CHEBI:30616"/>
        <dbReference type="ChEBI" id="CHEBI:43474"/>
        <dbReference type="ChEBI" id="CHEBI:57972"/>
        <dbReference type="ChEBI" id="CHEBI:70757"/>
        <dbReference type="ChEBI" id="CHEBI:83898"/>
        <dbReference type="ChEBI" id="CHEBI:456216"/>
        <dbReference type="EC" id="6.3.2.8"/>
    </reaction>
</comment>
<keyword evidence="12 14" id="KW-0961">Cell wall biogenesis/degradation</keyword>
<dbReference type="EMBL" id="MHQS01000004">
    <property type="protein sequence ID" value="OHA09290.1"/>
    <property type="molecule type" value="Genomic_DNA"/>
</dbReference>
<name>A0A1G2LCF9_9BACT</name>
<dbReference type="Proteomes" id="UP000176705">
    <property type="component" value="Unassembled WGS sequence"/>
</dbReference>
<dbReference type="Pfam" id="PF08245">
    <property type="entry name" value="Mur_ligase_M"/>
    <property type="match status" value="1"/>
</dbReference>
<evidence type="ECO:0000256" key="10">
    <source>
        <dbReference type="ARBA" id="ARBA00022984"/>
    </source>
</evidence>
<dbReference type="GO" id="GO:0008763">
    <property type="term" value="F:UDP-N-acetylmuramate-L-alanine ligase activity"/>
    <property type="evidence" value="ECO:0007669"/>
    <property type="project" value="UniProtKB-UniRule"/>
</dbReference>
<dbReference type="InterPro" id="IPR005758">
    <property type="entry name" value="UDP-N-AcMur_Ala_ligase_MurC"/>
</dbReference>
<feature type="domain" description="Mur ligase N-terminal catalytic" evidence="15">
    <location>
        <begin position="5"/>
        <end position="106"/>
    </location>
</feature>
<evidence type="ECO:0000259" key="16">
    <source>
        <dbReference type="Pfam" id="PF02875"/>
    </source>
</evidence>
<dbReference type="InterPro" id="IPR013221">
    <property type="entry name" value="Mur_ligase_cen"/>
</dbReference>
<dbReference type="InterPro" id="IPR004101">
    <property type="entry name" value="Mur_ligase_C"/>
</dbReference>
<dbReference type="Gene3D" id="3.40.1190.10">
    <property type="entry name" value="Mur-like, catalytic domain"/>
    <property type="match status" value="1"/>
</dbReference>
<evidence type="ECO:0000256" key="5">
    <source>
        <dbReference type="ARBA" id="ARBA00022598"/>
    </source>
</evidence>
<dbReference type="HAMAP" id="MF_00046">
    <property type="entry name" value="MurC"/>
    <property type="match status" value="1"/>
</dbReference>
<keyword evidence="8 14" id="KW-0067">ATP-binding</keyword>
<dbReference type="InterPro" id="IPR036615">
    <property type="entry name" value="Mur_ligase_C_dom_sf"/>
</dbReference>
<dbReference type="NCBIfam" id="TIGR01082">
    <property type="entry name" value="murC"/>
    <property type="match status" value="1"/>
</dbReference>